<dbReference type="PANTHER" id="PTHR42709:SF11">
    <property type="entry name" value="DEDA FAMILY PROTEIN"/>
    <property type="match status" value="1"/>
</dbReference>
<keyword evidence="1" id="KW-0472">Membrane</keyword>
<feature type="domain" description="VTT" evidence="2">
    <location>
        <begin position="46"/>
        <end position="168"/>
    </location>
</feature>
<dbReference type="InterPro" id="IPR032816">
    <property type="entry name" value="VTT_dom"/>
</dbReference>
<dbReference type="AlphaFoldDB" id="A0A7C2XAM3"/>
<accession>A0A7C2XAM3</accession>
<sequence length="203" mass="22321">MSTSADGKSPGLLRRAYDRCLSWMARPGGVWVLFGVAVAESSFFPIPPDLFLMALAIAIPARAFRFALTCTAGSVLGGILGYGMGYFFMDLIGHQILAWYGLVDQYAAVQSLYQQYDGWAVGAAGFTPLPYKLFTLTAGAFEINFATFCLASLISRGARFFLVATFIYYFGPPIRTFIERYFNLLTIIFLVLLIGGFIAFKAL</sequence>
<reference evidence="3" key="1">
    <citation type="journal article" date="2020" name="mSystems">
        <title>Genome- and Community-Level Interaction Insights into Carbon Utilization and Element Cycling Functions of Hydrothermarchaeota in Hydrothermal Sediment.</title>
        <authorList>
            <person name="Zhou Z."/>
            <person name="Liu Y."/>
            <person name="Xu W."/>
            <person name="Pan J."/>
            <person name="Luo Z.H."/>
            <person name="Li M."/>
        </authorList>
    </citation>
    <scope>NUCLEOTIDE SEQUENCE [LARGE SCALE GENOMIC DNA]</scope>
    <source>
        <strain evidence="3">SpSt-1224</strain>
    </source>
</reference>
<dbReference type="EMBL" id="DSDS01000155">
    <property type="protein sequence ID" value="HET98415.1"/>
    <property type="molecule type" value="Genomic_DNA"/>
</dbReference>
<organism evidence="3">
    <name type="scientific">Desulfurivibrio alkaliphilus</name>
    <dbReference type="NCBI Taxonomy" id="427923"/>
    <lineage>
        <taxon>Bacteria</taxon>
        <taxon>Pseudomonadati</taxon>
        <taxon>Thermodesulfobacteriota</taxon>
        <taxon>Desulfobulbia</taxon>
        <taxon>Desulfobulbales</taxon>
        <taxon>Desulfobulbaceae</taxon>
        <taxon>Desulfurivibrio</taxon>
    </lineage>
</organism>
<keyword evidence="1" id="KW-1133">Transmembrane helix</keyword>
<protein>
    <submittedName>
        <fullName evidence="3">DedA family protein</fullName>
    </submittedName>
</protein>
<gene>
    <name evidence="3" type="ORF">ENN98_06950</name>
</gene>
<dbReference type="InterPro" id="IPR051311">
    <property type="entry name" value="DedA_domain"/>
</dbReference>
<feature type="transmembrane region" description="Helical" evidence="1">
    <location>
        <begin position="66"/>
        <end position="89"/>
    </location>
</feature>
<feature type="transmembrane region" description="Helical" evidence="1">
    <location>
        <begin position="181"/>
        <end position="200"/>
    </location>
</feature>
<comment type="caution">
    <text evidence="3">The sequence shown here is derived from an EMBL/GenBank/DDBJ whole genome shotgun (WGS) entry which is preliminary data.</text>
</comment>
<dbReference type="Proteomes" id="UP000885986">
    <property type="component" value="Unassembled WGS sequence"/>
</dbReference>
<name>A0A7C2XAM3_9BACT</name>
<evidence type="ECO:0000259" key="2">
    <source>
        <dbReference type="Pfam" id="PF09335"/>
    </source>
</evidence>
<dbReference type="Pfam" id="PF09335">
    <property type="entry name" value="VTT_dom"/>
    <property type="match status" value="1"/>
</dbReference>
<dbReference type="GO" id="GO:0005886">
    <property type="term" value="C:plasma membrane"/>
    <property type="evidence" value="ECO:0007669"/>
    <property type="project" value="TreeGrafter"/>
</dbReference>
<feature type="transmembrane region" description="Helical" evidence="1">
    <location>
        <begin position="31"/>
        <end position="59"/>
    </location>
</feature>
<keyword evidence="1" id="KW-0812">Transmembrane</keyword>
<dbReference type="PANTHER" id="PTHR42709">
    <property type="entry name" value="ALKALINE PHOSPHATASE LIKE PROTEIN"/>
    <property type="match status" value="1"/>
</dbReference>
<evidence type="ECO:0000256" key="1">
    <source>
        <dbReference type="SAM" id="Phobius"/>
    </source>
</evidence>
<proteinExistence type="predicted"/>
<evidence type="ECO:0000313" key="3">
    <source>
        <dbReference type="EMBL" id="HET98415.1"/>
    </source>
</evidence>